<dbReference type="SUPFAM" id="SSF53474">
    <property type="entry name" value="alpha/beta-Hydrolases"/>
    <property type="match status" value="1"/>
</dbReference>
<dbReference type="GO" id="GO:0016787">
    <property type="term" value="F:hydrolase activity"/>
    <property type="evidence" value="ECO:0007669"/>
    <property type="project" value="UniProtKB-KW"/>
</dbReference>
<dbReference type="InterPro" id="IPR000383">
    <property type="entry name" value="Xaa-Pro-like_dom"/>
</dbReference>
<dbReference type="Gene3D" id="3.40.50.1820">
    <property type="entry name" value="alpha/beta hydrolase"/>
    <property type="match status" value="1"/>
</dbReference>
<dbReference type="EMBL" id="CP046276">
    <property type="protein sequence ID" value="QGS51547.1"/>
    <property type="molecule type" value="Genomic_DNA"/>
</dbReference>
<keyword evidence="3" id="KW-1185">Reference proteome</keyword>
<dbReference type="InterPro" id="IPR052920">
    <property type="entry name" value="DNA-binding_regulatory"/>
</dbReference>
<dbReference type="AlphaFoldDB" id="A0A6I6C404"/>
<accession>A0A6I6C404</accession>
<evidence type="ECO:0000313" key="2">
    <source>
        <dbReference type="EMBL" id="QGS51547.1"/>
    </source>
</evidence>
<dbReference type="InterPro" id="IPR029058">
    <property type="entry name" value="AB_hydrolase_fold"/>
</dbReference>
<dbReference type="OrthoDB" id="384284at2"/>
<proteinExistence type="predicted"/>
<dbReference type="RefSeq" id="WP_156005627.1">
    <property type="nucleotide sequence ID" value="NZ_CP046276.1"/>
</dbReference>
<organism evidence="2 3">
    <name type="scientific">Spiroplasma tabanidicola</name>
    <dbReference type="NCBI Taxonomy" id="324079"/>
    <lineage>
        <taxon>Bacteria</taxon>
        <taxon>Bacillati</taxon>
        <taxon>Mycoplasmatota</taxon>
        <taxon>Mollicutes</taxon>
        <taxon>Entomoplasmatales</taxon>
        <taxon>Spiroplasmataceae</taxon>
        <taxon>Spiroplasma</taxon>
    </lineage>
</organism>
<dbReference type="KEGG" id="stab:STABA_v1c01800"/>
<dbReference type="Proteomes" id="UP000424468">
    <property type="component" value="Chromosome"/>
</dbReference>
<gene>
    <name evidence="2" type="ORF">STABA_v1c01800</name>
</gene>
<name>A0A6I6C404_9MOLU</name>
<keyword evidence="2" id="KW-0378">Hydrolase</keyword>
<dbReference type="Pfam" id="PF02129">
    <property type="entry name" value="Peptidase_S15"/>
    <property type="match status" value="1"/>
</dbReference>
<evidence type="ECO:0000259" key="1">
    <source>
        <dbReference type="Pfam" id="PF02129"/>
    </source>
</evidence>
<dbReference type="PANTHER" id="PTHR43358">
    <property type="entry name" value="ALPHA/BETA-HYDROLASE"/>
    <property type="match status" value="1"/>
</dbReference>
<evidence type="ECO:0000313" key="3">
    <source>
        <dbReference type="Proteomes" id="UP000424468"/>
    </source>
</evidence>
<dbReference type="PANTHER" id="PTHR43358:SF4">
    <property type="entry name" value="ALPHA_BETA HYDROLASE FOLD-1 DOMAIN-CONTAINING PROTEIN"/>
    <property type="match status" value="1"/>
</dbReference>
<sequence length="356" mass="42055">MKVKKIGTFNKVRKVFVNLYSALEKPFAPTKFFLKKYDKSVWPLIKTNNVVRRFYKREELVIEDYENVELINCKSRDGVNISAYLYTPNKNSNKWVIASHWFGGYKNWSLHHAKVFTKMGYNIIAFDFRGHGDSQNIPTTMGLNEVYDLMGVFDWLKENKTIDQLALFGISMGAFCSNFVALKYSDEFKQANLKYIVSDCAYGSVYRLLIHVRNIYLKLFISKKRVKKIIRKLIAKYNESEHNIDLRDASVFKLLREGYKPVFPTLFFHSKDDKVTPPTDTYEFIIERNKMAGDDYLIYSYSMHTQAIREHFKTYNFKIAKYISSMDKNRKDFYNVVDEWSLVEYNKRDQEAADLK</sequence>
<reference evidence="2 3" key="1">
    <citation type="submission" date="2019-11" db="EMBL/GenBank/DDBJ databases">
        <title>Complete genome sequence of Spiroplasma tabanidicola TAUS-1 (DSM 22603).</title>
        <authorList>
            <person name="Huang C.-T."/>
            <person name="Lin Y.-C."/>
            <person name="Kuo C.-H."/>
        </authorList>
    </citation>
    <scope>NUCLEOTIDE SEQUENCE [LARGE SCALE GENOMIC DNA]</scope>
    <source>
        <strain evidence="2 3">TAUS-1</strain>
    </source>
</reference>
<protein>
    <submittedName>
        <fullName evidence="2">Alpha/beta fold hydrolase</fullName>
    </submittedName>
</protein>
<feature type="domain" description="Xaa-Pro dipeptidyl-peptidase-like" evidence="1">
    <location>
        <begin position="77"/>
        <end position="207"/>
    </location>
</feature>